<reference evidence="1 2" key="1">
    <citation type="submission" date="2016-10" db="EMBL/GenBank/DDBJ databases">
        <authorList>
            <person name="de Groot N.N."/>
        </authorList>
    </citation>
    <scope>NUCLEOTIDE SEQUENCE [LARGE SCALE GENOMIC DNA]</scope>
    <source>
        <strain evidence="1 2">DSM 27375</strain>
    </source>
</reference>
<dbReference type="AlphaFoldDB" id="A0A1G7GPN8"/>
<proteinExistence type="predicted"/>
<evidence type="ECO:0000313" key="1">
    <source>
        <dbReference type="EMBL" id="SDE90148.1"/>
    </source>
</evidence>
<sequence length="141" mass="14376">MTHRDDKMTDGLSDQSLEALFAEARDEAVMPSTALLAAVMADAETQIATRTRQEAARRAALRPTQGHPMLAAMVAALGGWRAVAGLASAAVTGLAIGLGAPSTVTNLATGSYSESATVETTAAGDALDALVPSFYDLALEG</sequence>
<dbReference type="RefSeq" id="WP_074640975.1">
    <property type="nucleotide sequence ID" value="NZ_FNBL01000001.1"/>
</dbReference>
<accession>A0A1G7GPN8</accession>
<protein>
    <recommendedName>
        <fullName evidence="3">Dihydroorotate dehydrogenase</fullName>
    </recommendedName>
</protein>
<evidence type="ECO:0008006" key="3">
    <source>
        <dbReference type="Google" id="ProtNLM"/>
    </source>
</evidence>
<evidence type="ECO:0000313" key="2">
    <source>
        <dbReference type="Proteomes" id="UP000182284"/>
    </source>
</evidence>
<organism evidence="1 2">
    <name type="scientific">Celeribacter baekdonensis</name>
    <dbReference type="NCBI Taxonomy" id="875171"/>
    <lineage>
        <taxon>Bacteria</taxon>
        <taxon>Pseudomonadati</taxon>
        <taxon>Pseudomonadota</taxon>
        <taxon>Alphaproteobacteria</taxon>
        <taxon>Rhodobacterales</taxon>
        <taxon>Roseobacteraceae</taxon>
        <taxon>Celeribacter</taxon>
    </lineage>
</organism>
<dbReference type="Proteomes" id="UP000182284">
    <property type="component" value="Unassembled WGS sequence"/>
</dbReference>
<dbReference type="OrthoDB" id="7874921at2"/>
<dbReference type="EMBL" id="FNBL01000001">
    <property type="protein sequence ID" value="SDE90148.1"/>
    <property type="molecule type" value="Genomic_DNA"/>
</dbReference>
<name>A0A1G7GPN8_9RHOB</name>
<gene>
    <name evidence="1" type="ORF">SAMN04488117_101661</name>
</gene>